<dbReference type="Pfam" id="PF22817">
    <property type="entry name" value="ApeP-like"/>
    <property type="match status" value="1"/>
</dbReference>
<reference evidence="1 2" key="1">
    <citation type="submission" date="2024-06" db="EMBL/GenBank/DDBJ databases">
        <title>Genomic Encyclopedia of Type Strains, Phase IV (KMG-IV): sequencing the most valuable type-strain genomes for metagenomic binning, comparative biology and taxonomic classification.</title>
        <authorList>
            <person name="Goeker M."/>
        </authorList>
    </citation>
    <scope>NUCLEOTIDE SEQUENCE [LARGE SCALE GENOMIC DNA]</scope>
    <source>
        <strain evidence="1 2">DSM 29388</strain>
    </source>
</reference>
<keyword evidence="2" id="KW-1185">Reference proteome</keyword>
<dbReference type="EMBL" id="JBEPMO010000004">
    <property type="protein sequence ID" value="MET3731399.1"/>
    <property type="molecule type" value="Genomic_DNA"/>
</dbReference>
<comment type="caution">
    <text evidence="1">The sequence shown here is derived from an EMBL/GenBank/DDBJ whole genome shotgun (WGS) entry which is preliminary data.</text>
</comment>
<proteinExistence type="predicted"/>
<name>A0ABV2LS42_9FLAO</name>
<dbReference type="SUPFAM" id="SSF54637">
    <property type="entry name" value="Thioesterase/thiol ester dehydrase-isomerase"/>
    <property type="match status" value="1"/>
</dbReference>
<dbReference type="InterPro" id="IPR029069">
    <property type="entry name" value="HotDog_dom_sf"/>
</dbReference>
<protein>
    <submittedName>
        <fullName evidence="1">Hotdog family 3-hydroxylacyl-ACP dehydratase</fullName>
    </submittedName>
</protein>
<organism evidence="1 2">
    <name type="scientific">Moheibacter stercoris</name>
    <dbReference type="NCBI Taxonomy" id="1628251"/>
    <lineage>
        <taxon>Bacteria</taxon>
        <taxon>Pseudomonadati</taxon>
        <taxon>Bacteroidota</taxon>
        <taxon>Flavobacteriia</taxon>
        <taxon>Flavobacteriales</taxon>
        <taxon>Weeksellaceae</taxon>
        <taxon>Moheibacter</taxon>
    </lineage>
</organism>
<sequence>MENYPDIQDLIPHRKPILCIDKVLLVDGLIAETQYTIEESCLFFTDGFFSELGLLENAAQSSFVFLKFFFKNSNENLWGEGKDSVGFISNITWMEIKFQPELGDELHTTTSTELVYDTENLKICNVKAETKVNEKLAFSAEMKLILQTRDL</sequence>
<dbReference type="Proteomes" id="UP001549146">
    <property type="component" value="Unassembled WGS sequence"/>
</dbReference>
<accession>A0ABV2LS42</accession>
<dbReference type="InterPro" id="IPR016776">
    <property type="entry name" value="ApeP-like_dehydratase"/>
</dbReference>
<dbReference type="RefSeq" id="WP_354507626.1">
    <property type="nucleotide sequence ID" value="NZ_JBEPMO010000004.1"/>
</dbReference>
<evidence type="ECO:0000313" key="1">
    <source>
        <dbReference type="EMBL" id="MET3731399.1"/>
    </source>
</evidence>
<dbReference type="Gene3D" id="3.10.129.10">
    <property type="entry name" value="Hotdog Thioesterase"/>
    <property type="match status" value="1"/>
</dbReference>
<gene>
    <name evidence="1" type="ORF">ABID46_000968</name>
</gene>
<evidence type="ECO:0000313" key="2">
    <source>
        <dbReference type="Proteomes" id="UP001549146"/>
    </source>
</evidence>